<feature type="signal peptide" evidence="5">
    <location>
        <begin position="1"/>
        <end position="24"/>
    </location>
</feature>
<protein>
    <recommendedName>
        <fullName evidence="4">Outer membrane protein assembly factor BamB</fullName>
    </recommendedName>
</protein>
<feature type="domain" description="Pyrrolo-quinoline quinone repeat" evidence="6">
    <location>
        <begin position="100"/>
        <end position="310"/>
    </location>
</feature>
<feature type="chain" id="PRO_5009000947" description="Outer membrane protein assembly factor BamB" evidence="5">
    <location>
        <begin position="25"/>
        <end position="383"/>
    </location>
</feature>
<dbReference type="Proteomes" id="UP000076625">
    <property type="component" value="Unassembled WGS sequence"/>
</dbReference>
<dbReference type="InterPro" id="IPR018391">
    <property type="entry name" value="PQQ_b-propeller_rpt"/>
</dbReference>
<comment type="subunit">
    <text evidence="4">Part of the Bam complex.</text>
</comment>
<dbReference type="GO" id="GO:0051205">
    <property type="term" value="P:protein insertion into membrane"/>
    <property type="evidence" value="ECO:0007669"/>
    <property type="project" value="UniProtKB-UniRule"/>
</dbReference>
<dbReference type="RefSeq" id="WP_066611422.1">
    <property type="nucleotide sequence ID" value="NZ_LQQU01000017.1"/>
</dbReference>
<keyword evidence="4" id="KW-0449">Lipoprotein</keyword>
<dbReference type="GO" id="GO:0009279">
    <property type="term" value="C:cell outer membrane"/>
    <property type="evidence" value="ECO:0007669"/>
    <property type="project" value="UniProtKB-SubCell"/>
</dbReference>
<comment type="caution">
    <text evidence="7">The sequence shown here is derived from an EMBL/GenBank/DDBJ whole genome shotgun (WGS) entry which is preliminary data.</text>
</comment>
<evidence type="ECO:0000313" key="7">
    <source>
        <dbReference type="EMBL" id="KZE32633.1"/>
    </source>
</evidence>
<proteinExistence type="inferred from homology"/>
<name>A0A161SA82_9NEIS</name>
<evidence type="ECO:0000256" key="4">
    <source>
        <dbReference type="HAMAP-Rule" id="MF_00923"/>
    </source>
</evidence>
<keyword evidence="1 4" id="KW-0732">Signal</keyword>
<dbReference type="InterPro" id="IPR011047">
    <property type="entry name" value="Quinoprotein_ADH-like_sf"/>
</dbReference>
<dbReference type="STRING" id="1452487.AVW16_09545"/>
<dbReference type="HAMAP" id="MF_00923">
    <property type="entry name" value="OM_assembly_BamB"/>
    <property type="match status" value="1"/>
</dbReference>
<dbReference type="Pfam" id="PF13360">
    <property type="entry name" value="PQQ_2"/>
    <property type="match status" value="1"/>
</dbReference>
<organism evidence="7 8">
    <name type="scientific">Crenobacter luteus</name>
    <dbReference type="NCBI Taxonomy" id="1452487"/>
    <lineage>
        <taxon>Bacteria</taxon>
        <taxon>Pseudomonadati</taxon>
        <taxon>Pseudomonadota</taxon>
        <taxon>Betaproteobacteria</taxon>
        <taxon>Neisseriales</taxon>
        <taxon>Neisseriaceae</taxon>
        <taxon>Crenobacter</taxon>
    </lineage>
</organism>
<evidence type="ECO:0000256" key="2">
    <source>
        <dbReference type="ARBA" id="ARBA00023136"/>
    </source>
</evidence>
<dbReference type="InterPro" id="IPR015943">
    <property type="entry name" value="WD40/YVTN_repeat-like_dom_sf"/>
</dbReference>
<comment type="similarity">
    <text evidence="4">Belongs to the BamB family.</text>
</comment>
<evidence type="ECO:0000313" key="8">
    <source>
        <dbReference type="Proteomes" id="UP000076625"/>
    </source>
</evidence>
<evidence type="ECO:0000256" key="3">
    <source>
        <dbReference type="ARBA" id="ARBA00023237"/>
    </source>
</evidence>
<dbReference type="EMBL" id="LQQU01000017">
    <property type="protein sequence ID" value="KZE32633.1"/>
    <property type="molecule type" value="Genomic_DNA"/>
</dbReference>
<dbReference type="AlphaFoldDB" id="A0A161SA82"/>
<dbReference type="PANTHER" id="PTHR34512">
    <property type="entry name" value="CELL SURFACE PROTEIN"/>
    <property type="match status" value="1"/>
</dbReference>
<keyword evidence="4" id="KW-0564">Palmitate</keyword>
<gene>
    <name evidence="4" type="primary">bamB</name>
    <name evidence="7" type="ORF">AVW16_09545</name>
</gene>
<reference evidence="8" key="1">
    <citation type="submission" date="2016-01" db="EMBL/GenBank/DDBJ databases">
        <title>Draft genome of Chromobacterium sp. F49.</title>
        <authorList>
            <person name="Hong K.W."/>
        </authorList>
    </citation>
    <scope>NUCLEOTIDE SEQUENCE [LARGE SCALE GENOMIC DNA]</scope>
    <source>
        <strain evidence="8">CN10</strain>
    </source>
</reference>
<dbReference type="NCBIfam" id="TIGR03300">
    <property type="entry name" value="assembly_YfgL"/>
    <property type="match status" value="1"/>
</dbReference>
<comment type="subcellular location">
    <subcellularLocation>
        <location evidence="4">Cell outer membrane</location>
        <topology evidence="4">Lipid-anchor</topology>
    </subcellularLocation>
</comment>
<evidence type="ECO:0000256" key="5">
    <source>
        <dbReference type="SAM" id="SignalP"/>
    </source>
</evidence>
<dbReference type="InterPro" id="IPR017687">
    <property type="entry name" value="BamB"/>
</dbReference>
<dbReference type="PROSITE" id="PS51257">
    <property type="entry name" value="PROKAR_LIPOPROTEIN"/>
    <property type="match status" value="1"/>
</dbReference>
<keyword evidence="3 4" id="KW-0998">Cell outer membrane</keyword>
<dbReference type="OrthoDB" id="5173551at2"/>
<dbReference type="SUPFAM" id="SSF50998">
    <property type="entry name" value="Quinoprotein alcohol dehydrogenase-like"/>
    <property type="match status" value="1"/>
</dbReference>
<accession>A0A161SA82</accession>
<dbReference type="Gene3D" id="2.130.10.10">
    <property type="entry name" value="YVTN repeat-like/Quinoprotein amine dehydrogenase"/>
    <property type="match status" value="1"/>
</dbReference>
<sequence>MRAFFPRPTLIAAALAVVALGGCASWFEGSSANPPTPLTRLEAGQKVNLAWSAKVGEVAGGGFMPFYQGGNVLAVAEDGRFSEWEASSGQRVREWRIKDGIASGASANADAVFVGSRDGRLLALERASGKQRWAAMLTSLPTEAPQLAGSVVIARTSDGRITGFDANDGRQLWSSARSQPQLLLRNAGSMQLVGDEALLVGQPAGRVAVLRPSTGDVLWESTLAAPRGATEIERVTDVVSRPVFDAGQVCAVAYQGRVGCLDARSGTLMWARELSSTRGLTLDERNLYVTADDGSVQAYDRATGRNLWQQAGLKYRDVSGPARLGPYLLVADGEGYVHLLSRDDGRLAGRLKGDFASAVELISLPDGVLLLGRNGRVARITLG</sequence>
<dbReference type="SMART" id="SM00564">
    <property type="entry name" value="PQQ"/>
    <property type="match status" value="6"/>
</dbReference>
<evidence type="ECO:0000259" key="6">
    <source>
        <dbReference type="Pfam" id="PF13360"/>
    </source>
</evidence>
<dbReference type="GO" id="GO:0043165">
    <property type="term" value="P:Gram-negative-bacterium-type cell outer membrane assembly"/>
    <property type="evidence" value="ECO:0007669"/>
    <property type="project" value="UniProtKB-UniRule"/>
</dbReference>
<dbReference type="PANTHER" id="PTHR34512:SF30">
    <property type="entry name" value="OUTER MEMBRANE PROTEIN ASSEMBLY FACTOR BAMB"/>
    <property type="match status" value="1"/>
</dbReference>
<dbReference type="InterPro" id="IPR002372">
    <property type="entry name" value="PQQ_rpt_dom"/>
</dbReference>
<keyword evidence="8" id="KW-1185">Reference proteome</keyword>
<evidence type="ECO:0000256" key="1">
    <source>
        <dbReference type="ARBA" id="ARBA00022729"/>
    </source>
</evidence>
<comment type="function">
    <text evidence="4">Part of the outer membrane protein assembly complex, which is involved in assembly and insertion of beta-barrel proteins into the outer membrane.</text>
</comment>
<keyword evidence="2 4" id="KW-0472">Membrane</keyword>